<dbReference type="CGD" id="CAL0000180766">
    <property type="gene designation" value="RAV2"/>
</dbReference>
<reference evidence="2 3" key="3">
    <citation type="journal article" date="2013" name="Genome Biol.">
        <title>Assembly of a phased diploid Candida albicans genome facilitates allele-specific measurements and provides a simple model for repeat and indel structure.</title>
        <authorList>
            <person name="Muzzey D."/>
            <person name="Schwartz K."/>
            <person name="Weissman J.S."/>
            <person name="Sherlock G."/>
        </authorList>
    </citation>
    <scope>NUCLEOTIDE SEQUENCE [LARGE SCALE GENOMIC DNA]</scope>
    <source>
        <strain evidence="3">SC5314 / ATCC MYA-2876</strain>
    </source>
</reference>
<evidence type="ECO:0000313" key="1">
    <source>
        <dbReference type="CGD" id="CAL0000180766"/>
    </source>
</evidence>
<reference evidence="2 3" key="1">
    <citation type="journal article" date="2004" name="Proc. Natl. Acad. Sci. U.S.A.">
        <title>The diploid genome sequence of Candida albicans.</title>
        <authorList>
            <person name="Jones T."/>
            <person name="Federspiel N.A."/>
            <person name="Chibana H."/>
            <person name="Dungan J."/>
            <person name="Kalman S."/>
            <person name="Magee B.B."/>
            <person name="Newport G."/>
            <person name="Thorstenson Y.R."/>
            <person name="Agabian N."/>
            <person name="Magee P.T."/>
            <person name="Davis R.W."/>
            <person name="Scherer S."/>
        </authorList>
    </citation>
    <scope>NUCLEOTIDE SEQUENCE [LARGE SCALE GENOMIC DNA]</scope>
    <source>
        <strain evidence="3">SC5314 / ATCC MYA-2876</strain>
    </source>
</reference>
<dbReference type="GO" id="GO:0036180">
    <property type="term" value="P:filamentous growth of a population of unicellular organisms in response to biotic stimulus"/>
    <property type="evidence" value="ECO:0000315"/>
    <property type="project" value="CGD"/>
</dbReference>
<dbReference type="OrthoDB" id="66510at2759"/>
<dbReference type="EMBL" id="CP017628">
    <property type="protein sequence ID" value="AOW30216.1"/>
    <property type="molecule type" value="Genomic_DNA"/>
</dbReference>
<dbReference type="KEGG" id="cal:CAALFM_C602850WA"/>
<dbReference type="VEuPathDB" id="FungiDB:C6_02850W_A"/>
<dbReference type="RefSeq" id="XP_719122.2">
    <property type="nucleotide sequence ID" value="XM_714029.2"/>
</dbReference>
<keyword evidence="3" id="KW-1185">Reference proteome</keyword>
<accession>A0A1D8PQ08</accession>
<dbReference type="InterPro" id="IPR028241">
    <property type="entry name" value="RAVE2/Rogdi"/>
</dbReference>
<gene>
    <name evidence="1 2" type="primary">RAV2</name>
    <name evidence="2" type="ordered locus">CAALFM_C602850WA</name>
    <name evidence="1" type="ordered locus">orf19.13005</name>
</gene>
<evidence type="ECO:0000313" key="3">
    <source>
        <dbReference type="Proteomes" id="UP000000559"/>
    </source>
</evidence>
<dbReference type="GO" id="GO:0043291">
    <property type="term" value="C:RAVE complex"/>
    <property type="evidence" value="ECO:0000318"/>
    <property type="project" value="GO_Central"/>
</dbReference>
<dbReference type="AlphaFoldDB" id="A0A1D8PQ08"/>
<dbReference type="FunCoup" id="A0A1D8PQ08">
    <property type="interactions" value="74"/>
</dbReference>
<dbReference type="PANTHER" id="PTHR13618">
    <property type="entry name" value="LEUCINE ZIPPER CONTAINING TRANSCRIPTION FACTOR LZF1"/>
    <property type="match status" value="1"/>
</dbReference>
<dbReference type="InParanoid" id="A0A1D8PQ08"/>
<dbReference type="GO" id="GO:0030447">
    <property type="term" value="P:filamentous growth"/>
    <property type="evidence" value="ECO:0000315"/>
    <property type="project" value="CGD"/>
</dbReference>
<dbReference type="eggNOG" id="ENOG502RBKJ">
    <property type="taxonomic scope" value="Eukaryota"/>
</dbReference>
<dbReference type="STRING" id="237561.A0A1D8PQ08"/>
<reference evidence="2 3" key="2">
    <citation type="journal article" date="2007" name="Genome Biol.">
        <title>Assembly of the Candida albicans genome into sixteen supercontigs aligned on the eight chromosomes.</title>
        <authorList>
            <person name="van het Hoog M."/>
            <person name="Rast T.J."/>
            <person name="Martchenko M."/>
            <person name="Grindle S."/>
            <person name="Dignard D."/>
            <person name="Hogues H."/>
            <person name="Cuomo C."/>
            <person name="Berriman M."/>
            <person name="Scherer S."/>
            <person name="Magee B.B."/>
            <person name="Whiteway M."/>
            <person name="Chibana H."/>
            <person name="Nantel A."/>
            <person name="Magee P.T."/>
        </authorList>
    </citation>
    <scope>GENOME REANNOTATION</scope>
    <source>
        <strain evidence="3">SC5314 / ATCC MYA-2876</strain>
    </source>
</reference>
<proteinExistence type="predicted"/>
<name>A0A1D8PQ08_CANAL</name>
<dbReference type="GeneID" id="3639252"/>
<dbReference type="Pfam" id="PF10259">
    <property type="entry name" value="Rogdi_lz"/>
    <property type="match status" value="1"/>
</dbReference>
<dbReference type="GO" id="GO:0009267">
    <property type="term" value="P:cellular response to starvation"/>
    <property type="evidence" value="ECO:0000315"/>
    <property type="project" value="CGD"/>
</dbReference>
<protein>
    <submittedName>
        <fullName evidence="2">Rav2p</fullName>
    </submittedName>
</protein>
<organism evidence="2 3">
    <name type="scientific">Candida albicans (strain SC5314 / ATCC MYA-2876)</name>
    <name type="common">Yeast</name>
    <dbReference type="NCBI Taxonomy" id="237561"/>
    <lineage>
        <taxon>Eukaryota</taxon>
        <taxon>Fungi</taxon>
        <taxon>Dikarya</taxon>
        <taxon>Ascomycota</taxon>
        <taxon>Saccharomycotina</taxon>
        <taxon>Pichiomycetes</taxon>
        <taxon>Debaryomycetaceae</taxon>
        <taxon>Candida/Lodderomyces clade</taxon>
        <taxon>Candida</taxon>
    </lineage>
</organism>
<dbReference type="Proteomes" id="UP000000559">
    <property type="component" value="Chromosome 6"/>
</dbReference>
<dbReference type="PANTHER" id="PTHR13618:SF1">
    <property type="entry name" value="PROTEIN ROGDI HOMOLOG"/>
    <property type="match status" value="1"/>
</dbReference>
<evidence type="ECO:0000313" key="2">
    <source>
        <dbReference type="EMBL" id="AOW30216.1"/>
    </source>
</evidence>
<sequence>MTANILNNKTFIDTVLSIQSTQNDKELHWYIINIILPDLPQIIETLQICSNLLMYNSPQEPDSKQCIEKGPSIKLPLSLTNQQDSVNGIITRDGPYITDLNLTVKNHYFNKHFHKLRLIKPMVLEQLVNVLNLIKDSIGILQNLQSIDKELTLLSEKEENEHTIKHDQLICDFKKLLVNIHDSKTNLQLPSDPNLVFPLQVTDGENFEPQLSDRIAVDFYLSQNQVCIDLKSLHRITEKPWCEIDANGKSFVDKLKEEMKNKRSSIGDKSTSDAINQNNNTNIFSNMMSHLSLRHKYDTMDYITRCITYNNMVVVVNKKFEVSTEDPILISCFTKLDSLESIINGYISSLNSFSM</sequence>
<dbReference type="GO" id="GO:0036170">
    <property type="term" value="P:filamentous growth of a population of unicellular organisms in response to starvation"/>
    <property type="evidence" value="ECO:0000315"/>
    <property type="project" value="CGD"/>
</dbReference>